<keyword evidence="5 8" id="KW-0489">Methyltransferase</keyword>
<organism evidence="9 10">
    <name type="scientific">Serratia oryzae</name>
    <dbReference type="NCBI Taxonomy" id="2034155"/>
    <lineage>
        <taxon>Bacteria</taxon>
        <taxon>Pseudomonadati</taxon>
        <taxon>Pseudomonadota</taxon>
        <taxon>Gammaproteobacteria</taxon>
        <taxon>Enterobacterales</taxon>
        <taxon>Yersiniaceae</taxon>
        <taxon>Serratia</taxon>
    </lineage>
</organism>
<evidence type="ECO:0000256" key="7">
    <source>
        <dbReference type="ARBA" id="ARBA00048326"/>
    </source>
</evidence>
<evidence type="ECO:0000256" key="3">
    <source>
        <dbReference type="ARBA" id="ARBA00012141"/>
    </source>
</evidence>
<evidence type="ECO:0000256" key="4">
    <source>
        <dbReference type="ARBA" id="ARBA00013682"/>
    </source>
</evidence>
<dbReference type="STRING" id="2034155.BMI79_17870"/>
<dbReference type="PIRSF" id="PIRSF004553">
    <property type="entry name" value="CHP00095"/>
    <property type="match status" value="1"/>
</dbReference>
<dbReference type="PROSITE" id="PS00092">
    <property type="entry name" value="N6_MTASE"/>
    <property type="match status" value="1"/>
</dbReference>
<evidence type="ECO:0000313" key="10">
    <source>
        <dbReference type="Proteomes" id="UP000216021"/>
    </source>
</evidence>
<name>A0A1S8CGU4_9GAMM</name>
<dbReference type="CDD" id="cd02440">
    <property type="entry name" value="AdoMet_MTases"/>
    <property type="match status" value="1"/>
</dbReference>
<dbReference type="Pfam" id="PF03602">
    <property type="entry name" value="Cons_hypoth95"/>
    <property type="match status" value="1"/>
</dbReference>
<evidence type="ECO:0000313" key="9">
    <source>
        <dbReference type="EMBL" id="OMQ20615.1"/>
    </source>
</evidence>
<comment type="similarity">
    <text evidence="2 8">Belongs to the methyltransferase superfamily. RsmD family.</text>
</comment>
<proteinExistence type="inferred from homology"/>
<dbReference type="InterPro" id="IPR002052">
    <property type="entry name" value="DNA_methylase_N6_adenine_CS"/>
</dbReference>
<dbReference type="GO" id="GO:0003676">
    <property type="term" value="F:nucleic acid binding"/>
    <property type="evidence" value="ECO:0007669"/>
    <property type="project" value="InterPro"/>
</dbReference>
<sequence>MAKLSSRSPAKKTPSAPAGQIRIIGGQWRGRKLPVPNSQGLRPTTDRVRETLFNWLAPVIRGARCLDCFAGSGALGLEALSRYAASATLLEYERPVAQQLEKNLALLQGAGQVINTNALHWLAGNGQPFDVVFLDPPFRQGLLAETVILLEQGGWLADEAWIYVEAEAESAAADVPATWTLHREKVAGQVAYRLYIRSTDEKTEHAD</sequence>
<dbReference type="NCBIfam" id="NF008157">
    <property type="entry name" value="PRK10909.1"/>
    <property type="match status" value="1"/>
</dbReference>
<dbReference type="OrthoDB" id="9803017at2"/>
<evidence type="ECO:0000256" key="8">
    <source>
        <dbReference type="PIRNR" id="PIRNR004553"/>
    </source>
</evidence>
<evidence type="ECO:0000256" key="1">
    <source>
        <dbReference type="ARBA" id="ARBA00002649"/>
    </source>
</evidence>
<comment type="catalytic activity">
    <reaction evidence="7 8">
        <text>guanosine(966) in 16S rRNA + S-adenosyl-L-methionine = N(2)-methylguanosine(966) in 16S rRNA + S-adenosyl-L-homocysteine + H(+)</text>
        <dbReference type="Rhea" id="RHEA:23548"/>
        <dbReference type="Rhea" id="RHEA-COMP:10211"/>
        <dbReference type="Rhea" id="RHEA-COMP:10212"/>
        <dbReference type="ChEBI" id="CHEBI:15378"/>
        <dbReference type="ChEBI" id="CHEBI:57856"/>
        <dbReference type="ChEBI" id="CHEBI:59789"/>
        <dbReference type="ChEBI" id="CHEBI:74269"/>
        <dbReference type="ChEBI" id="CHEBI:74481"/>
        <dbReference type="EC" id="2.1.1.171"/>
    </reaction>
</comment>
<gene>
    <name evidence="9" type="primary">rsmD</name>
    <name evidence="9" type="ORF">BMI79_17870</name>
</gene>
<dbReference type="RefSeq" id="WP_076943553.1">
    <property type="nucleotide sequence ID" value="NZ_MOXD01000011.1"/>
</dbReference>
<evidence type="ECO:0000256" key="5">
    <source>
        <dbReference type="ARBA" id="ARBA00022603"/>
    </source>
</evidence>
<keyword evidence="8" id="KW-0949">S-adenosyl-L-methionine</keyword>
<keyword evidence="6 8" id="KW-0808">Transferase</keyword>
<dbReference type="InterPro" id="IPR004398">
    <property type="entry name" value="RNA_MeTrfase_RsmD"/>
</dbReference>
<dbReference type="Gene3D" id="3.40.50.150">
    <property type="entry name" value="Vaccinia Virus protein VP39"/>
    <property type="match status" value="1"/>
</dbReference>
<dbReference type="GO" id="GO:0052913">
    <property type="term" value="F:16S rRNA (guanine(966)-N(2))-methyltransferase activity"/>
    <property type="evidence" value="ECO:0007669"/>
    <property type="project" value="UniProtKB-EC"/>
</dbReference>
<dbReference type="EC" id="2.1.1.171" evidence="3 8"/>
<keyword evidence="8" id="KW-0698">rRNA processing</keyword>
<evidence type="ECO:0000256" key="6">
    <source>
        <dbReference type="ARBA" id="ARBA00022679"/>
    </source>
</evidence>
<protein>
    <recommendedName>
        <fullName evidence="4 8">Ribosomal RNA small subunit methyltransferase D</fullName>
        <ecNumber evidence="3 8">2.1.1.171</ecNumber>
    </recommendedName>
</protein>
<dbReference type="PANTHER" id="PTHR43542:SF1">
    <property type="entry name" value="METHYLTRANSFERASE"/>
    <property type="match status" value="1"/>
</dbReference>
<keyword evidence="10" id="KW-1185">Reference proteome</keyword>
<dbReference type="InterPro" id="IPR029063">
    <property type="entry name" value="SAM-dependent_MTases_sf"/>
</dbReference>
<dbReference type="AlphaFoldDB" id="A0A1S8CGU4"/>
<comment type="caution">
    <text evidence="9">The sequence shown here is derived from an EMBL/GenBank/DDBJ whole genome shotgun (WGS) entry which is preliminary data.</text>
</comment>
<accession>A0A1S8CGU4</accession>
<dbReference type="EMBL" id="MOXD01000011">
    <property type="protein sequence ID" value="OMQ20615.1"/>
    <property type="molecule type" value="Genomic_DNA"/>
</dbReference>
<dbReference type="NCBIfam" id="TIGR00095">
    <property type="entry name" value="16S rRNA (guanine(966)-N(2))-methyltransferase RsmD"/>
    <property type="match status" value="1"/>
</dbReference>
<dbReference type="PANTHER" id="PTHR43542">
    <property type="entry name" value="METHYLTRANSFERASE"/>
    <property type="match status" value="1"/>
</dbReference>
<dbReference type="Proteomes" id="UP000216021">
    <property type="component" value="Unassembled WGS sequence"/>
</dbReference>
<comment type="function">
    <text evidence="1 8">Specifically methylates the guanine in position 966 of 16S rRNA in the assembled 30S particle.</text>
</comment>
<reference evidence="9 10" key="1">
    <citation type="submission" date="2016-11" db="EMBL/GenBank/DDBJ databases">
        <title>Rahnella oryzae sp. nov., isolated from rice root.</title>
        <authorList>
            <person name="Zhang X.-X."/>
            <person name="Zhang J."/>
        </authorList>
    </citation>
    <scope>NUCLEOTIDE SEQUENCE [LARGE SCALE GENOMIC DNA]</scope>
    <source>
        <strain evidence="9 10">J11-6</strain>
    </source>
</reference>
<evidence type="ECO:0000256" key="2">
    <source>
        <dbReference type="ARBA" id="ARBA00005269"/>
    </source>
</evidence>
<dbReference type="SUPFAM" id="SSF53335">
    <property type="entry name" value="S-adenosyl-L-methionine-dependent methyltransferases"/>
    <property type="match status" value="1"/>
</dbReference>